<proteinExistence type="predicted"/>
<dbReference type="EMBL" id="CP048788">
    <property type="protein sequence ID" value="QJF52293.1"/>
    <property type="molecule type" value="Genomic_DNA"/>
</dbReference>
<evidence type="ECO:0000256" key="1">
    <source>
        <dbReference type="SAM" id="SignalP"/>
    </source>
</evidence>
<accession>A0A858SXD1</accession>
<evidence type="ECO:0000313" key="3">
    <source>
        <dbReference type="Proteomes" id="UP000503308"/>
    </source>
</evidence>
<dbReference type="AlphaFoldDB" id="A0A858SXD1"/>
<protein>
    <recommendedName>
        <fullName evidence="4">Lipoprotein</fullName>
    </recommendedName>
</protein>
<keyword evidence="1" id="KW-0732">Signal</keyword>
<evidence type="ECO:0008006" key="4">
    <source>
        <dbReference type="Google" id="ProtNLM"/>
    </source>
</evidence>
<organism evidence="2 3">
    <name type="scientific">Roseobacter ponti</name>
    <dbReference type="NCBI Taxonomy" id="1891787"/>
    <lineage>
        <taxon>Bacteria</taxon>
        <taxon>Pseudomonadati</taxon>
        <taxon>Pseudomonadota</taxon>
        <taxon>Alphaproteobacteria</taxon>
        <taxon>Rhodobacterales</taxon>
        <taxon>Roseobacteraceae</taxon>
        <taxon>Roseobacter</taxon>
    </lineage>
</organism>
<dbReference type="Proteomes" id="UP000503308">
    <property type="component" value="Chromosome"/>
</dbReference>
<evidence type="ECO:0000313" key="2">
    <source>
        <dbReference type="EMBL" id="QJF52293.1"/>
    </source>
</evidence>
<name>A0A858SXD1_9RHOB</name>
<keyword evidence="3" id="KW-1185">Reference proteome</keyword>
<dbReference type="RefSeq" id="WP_169641512.1">
    <property type="nucleotide sequence ID" value="NZ_CP048788.1"/>
</dbReference>
<reference evidence="2 3" key="1">
    <citation type="submission" date="2020-02" db="EMBL/GenBank/DDBJ databases">
        <title>Genome sequence of Roseobacter ponti.</title>
        <authorList>
            <person name="Hollensteiner J."/>
            <person name="Schneider D."/>
            <person name="Poehlein A."/>
            <person name="Daniel R."/>
        </authorList>
    </citation>
    <scope>NUCLEOTIDE SEQUENCE [LARGE SCALE GENOMIC DNA]</scope>
    <source>
        <strain evidence="2 3">DSM 106830</strain>
    </source>
</reference>
<dbReference type="PROSITE" id="PS51257">
    <property type="entry name" value="PROKAR_LIPOPROTEIN"/>
    <property type="match status" value="1"/>
</dbReference>
<sequence length="201" mass="21226">MRIPALLAVLVMLTGCAVSAAFEATNDEIRDVAFRAGGPPSLTVITVINNTSGAGGHTALMVSGSQRVIFDPAGSFLHPDVPERGDVLYGMSPAWVQGYKSAHARNTHHVVTQTIEVTPAQAERALQLVQSNGAVAGSFCTNATSRIISQVPGFEDISVTFFPTNLMDQIATRPGVVTDRYYEDDEGNVRDGIPDAVASPA</sequence>
<feature type="chain" id="PRO_5032604890" description="Lipoprotein" evidence="1">
    <location>
        <begin position="21"/>
        <end position="201"/>
    </location>
</feature>
<dbReference type="KEGG" id="rpon:G3256_14465"/>
<gene>
    <name evidence="2" type="ORF">G3256_14465</name>
</gene>
<feature type="signal peptide" evidence="1">
    <location>
        <begin position="1"/>
        <end position="20"/>
    </location>
</feature>